<evidence type="ECO:0000259" key="1">
    <source>
        <dbReference type="PROSITE" id="PS51186"/>
    </source>
</evidence>
<reference evidence="2 3" key="1">
    <citation type="submission" date="2022-10" db="EMBL/GenBank/DDBJ databases">
        <title>Chitinophaga nivalis PC15 sp. nov., isolated from Pyeongchang county, South Korea.</title>
        <authorList>
            <person name="Trinh H.N."/>
        </authorList>
    </citation>
    <scope>NUCLEOTIDE SEQUENCE [LARGE SCALE GENOMIC DNA]</scope>
    <source>
        <strain evidence="2 3">PC14</strain>
    </source>
</reference>
<dbReference type="InterPro" id="IPR051531">
    <property type="entry name" value="N-acetyltransferase"/>
</dbReference>
<organism evidence="2 3">
    <name type="scientific">Chitinophaga nivalis</name>
    <dbReference type="NCBI Taxonomy" id="2991709"/>
    <lineage>
        <taxon>Bacteria</taxon>
        <taxon>Pseudomonadati</taxon>
        <taxon>Bacteroidota</taxon>
        <taxon>Chitinophagia</taxon>
        <taxon>Chitinophagales</taxon>
        <taxon>Chitinophagaceae</taxon>
        <taxon>Chitinophaga</taxon>
    </lineage>
</organism>
<gene>
    <name evidence="2" type="ORF">OL497_14535</name>
</gene>
<dbReference type="RefSeq" id="WP_264731198.1">
    <property type="nucleotide sequence ID" value="NZ_JAPDNR010000001.1"/>
</dbReference>
<dbReference type="EMBL" id="JAPDNS010000001">
    <property type="protein sequence ID" value="MCW3485123.1"/>
    <property type="molecule type" value="Genomic_DNA"/>
</dbReference>
<feature type="domain" description="N-acetyltransferase" evidence="1">
    <location>
        <begin position="10"/>
        <end position="167"/>
    </location>
</feature>
<dbReference type="InterPro" id="IPR016181">
    <property type="entry name" value="Acyl_CoA_acyltransferase"/>
</dbReference>
<evidence type="ECO:0000313" key="3">
    <source>
        <dbReference type="Proteomes" id="UP001207742"/>
    </source>
</evidence>
<dbReference type="SUPFAM" id="SSF55729">
    <property type="entry name" value="Acyl-CoA N-acyltransferases (Nat)"/>
    <property type="match status" value="1"/>
</dbReference>
<accession>A0ABT3IME0</accession>
<dbReference type="Gene3D" id="3.40.630.30">
    <property type="match status" value="1"/>
</dbReference>
<dbReference type="Pfam" id="PF13302">
    <property type="entry name" value="Acetyltransf_3"/>
    <property type="match status" value="1"/>
</dbReference>
<dbReference type="PROSITE" id="PS51186">
    <property type="entry name" value="GNAT"/>
    <property type="match status" value="1"/>
</dbReference>
<comment type="caution">
    <text evidence="2">The sequence shown here is derived from an EMBL/GenBank/DDBJ whole genome shotgun (WGS) entry which is preliminary data.</text>
</comment>
<evidence type="ECO:0000313" key="2">
    <source>
        <dbReference type="EMBL" id="MCW3485123.1"/>
    </source>
</evidence>
<dbReference type="PANTHER" id="PTHR43792">
    <property type="entry name" value="GNAT FAMILY, PUTATIVE (AFU_ORTHOLOGUE AFUA_3G00765)-RELATED-RELATED"/>
    <property type="match status" value="1"/>
</dbReference>
<name>A0ABT3IME0_9BACT</name>
<protein>
    <submittedName>
        <fullName evidence="2">GNAT family N-acetyltransferase</fullName>
    </submittedName>
</protein>
<dbReference type="InterPro" id="IPR000182">
    <property type="entry name" value="GNAT_dom"/>
</dbReference>
<dbReference type="PANTHER" id="PTHR43792:SF10">
    <property type="entry name" value="N-ACETYLTRANSFERASE DOMAIN-CONTAINING PROTEIN"/>
    <property type="match status" value="1"/>
</dbReference>
<proteinExistence type="predicted"/>
<sequence>MRIIYQSKTIIIREFLPAEVGLFTGLFEDEAVTRYLPPRSPEQYIGLFNIALEDYGKGLLSRWGIFNATNDDFIGICLGRDFVEVPGQLEIGYVLSQAYWGKNVGTEVCLALKHYLFDHTEVKEVVAVTAPDNIGSQKVLEKSGFKRAENLVREGDEIAYFIVQRPA</sequence>
<dbReference type="Proteomes" id="UP001207742">
    <property type="component" value="Unassembled WGS sequence"/>
</dbReference>
<keyword evidence="3" id="KW-1185">Reference proteome</keyword>